<proteinExistence type="inferred from homology"/>
<protein>
    <submittedName>
        <fullName evidence="8">Uracil permease</fullName>
    </submittedName>
</protein>
<comment type="subcellular location">
    <subcellularLocation>
        <location evidence="1">Membrane</location>
        <topology evidence="1">Multi-pass membrane protein</topology>
    </subcellularLocation>
</comment>
<keyword evidence="5 7" id="KW-0472">Membrane</keyword>
<reference evidence="8" key="1">
    <citation type="journal article" date="2020" name="Stud. Mycol.">
        <title>101 Dothideomycetes genomes: a test case for predicting lifestyles and emergence of pathogens.</title>
        <authorList>
            <person name="Haridas S."/>
            <person name="Albert R."/>
            <person name="Binder M."/>
            <person name="Bloem J."/>
            <person name="Labutti K."/>
            <person name="Salamov A."/>
            <person name="Andreopoulos B."/>
            <person name="Baker S."/>
            <person name="Barry K."/>
            <person name="Bills G."/>
            <person name="Bluhm B."/>
            <person name="Cannon C."/>
            <person name="Castanera R."/>
            <person name="Culley D."/>
            <person name="Daum C."/>
            <person name="Ezra D."/>
            <person name="Gonzalez J."/>
            <person name="Henrissat B."/>
            <person name="Kuo A."/>
            <person name="Liang C."/>
            <person name="Lipzen A."/>
            <person name="Lutzoni F."/>
            <person name="Magnuson J."/>
            <person name="Mondo S."/>
            <person name="Nolan M."/>
            <person name="Ohm R."/>
            <person name="Pangilinan J."/>
            <person name="Park H.-J."/>
            <person name="Ramirez L."/>
            <person name="Alfaro M."/>
            <person name="Sun H."/>
            <person name="Tritt A."/>
            <person name="Yoshinaga Y."/>
            <person name="Zwiers L.-H."/>
            <person name="Turgeon B."/>
            <person name="Goodwin S."/>
            <person name="Spatafora J."/>
            <person name="Crous P."/>
            <person name="Grigoriev I."/>
        </authorList>
    </citation>
    <scope>NUCLEOTIDE SEQUENCE</scope>
    <source>
        <strain evidence="8">ATCC 16933</strain>
    </source>
</reference>
<dbReference type="EMBL" id="MU001706">
    <property type="protein sequence ID" value="KAF2452637.1"/>
    <property type="molecule type" value="Genomic_DNA"/>
</dbReference>
<evidence type="ECO:0000256" key="1">
    <source>
        <dbReference type="ARBA" id="ARBA00004141"/>
    </source>
</evidence>
<name>A0A6A6NMF0_9PEZI</name>
<feature type="region of interest" description="Disordered" evidence="6">
    <location>
        <begin position="537"/>
        <end position="560"/>
    </location>
</feature>
<evidence type="ECO:0000256" key="3">
    <source>
        <dbReference type="ARBA" id="ARBA00022692"/>
    </source>
</evidence>
<gene>
    <name evidence="8" type="ORF">BDY21DRAFT_367673</name>
</gene>
<feature type="transmembrane region" description="Helical" evidence="7">
    <location>
        <begin position="178"/>
        <end position="196"/>
    </location>
</feature>
<evidence type="ECO:0000256" key="5">
    <source>
        <dbReference type="ARBA" id="ARBA00023136"/>
    </source>
</evidence>
<feature type="transmembrane region" description="Helical" evidence="7">
    <location>
        <begin position="134"/>
        <end position="156"/>
    </location>
</feature>
<sequence length="560" mass="62249">MEKVNSKFRRFLDKIAVPSEPGLTSTQLMLYNHDLKVVEPERRQWGPWNFVGFWVADSFNVNTWMIASSTIINGVAWWQAWLCVWIGYTIAACFICMTGRIGATYHIGFPVVNRASFGIWGSFWPVFNRAAMACIWYGVQSWIGGTCVYLMIRSIWNSWDNIPNGFPESEQPGNTRDFVSFFLFWLGSLPFIWFPVHKIRHLFTVKAYFVPTAGVAFFIWAIVRAGGIGPIVKQGARIGGSELAWEIVLGIMSSIANFATLIVNDPDFARFARKPSDAFLPQLITIPAGFAFTSFIGIIVSSSSQVIYGEAVWNPLDLLTKFLDEGGSAKRFGVFVIAAAFTLAQLGTNIAANSVSAGTDMTALMPRYINIRRGGYVCAVVGLAMCPWNLFKSTNSFTTYLSAYSVFLSSIAGVMICDYYWVRKGFYDIKELFDGRKTGAYFFTFGFHIKGYVAYICGILINVVGFAGAIGRDVPIGADYIYRVNFFAGFIVAGLVYKGLCYFFPIPACADTWTEAGDELDRQFSVAYGADAGENYDEENSAEFGKSAEAKGPDTMPRNF</sequence>
<dbReference type="Proteomes" id="UP000799766">
    <property type="component" value="Unassembled WGS sequence"/>
</dbReference>
<accession>A0A6A6NMF0</accession>
<evidence type="ECO:0000256" key="6">
    <source>
        <dbReference type="SAM" id="MobiDB-lite"/>
    </source>
</evidence>
<feature type="transmembrane region" description="Helical" evidence="7">
    <location>
        <begin position="480"/>
        <end position="497"/>
    </location>
</feature>
<dbReference type="Gene3D" id="1.10.4160.10">
    <property type="entry name" value="Hydantoin permease"/>
    <property type="match status" value="1"/>
</dbReference>
<evidence type="ECO:0000256" key="2">
    <source>
        <dbReference type="ARBA" id="ARBA00008974"/>
    </source>
</evidence>
<feature type="transmembrane region" description="Helical" evidence="7">
    <location>
        <begin position="332"/>
        <end position="352"/>
    </location>
</feature>
<dbReference type="InterPro" id="IPR001248">
    <property type="entry name" value="Pur-cyt_permease"/>
</dbReference>
<dbReference type="CDD" id="cd11482">
    <property type="entry name" value="SLC-NCS1sbd_NRT1-like"/>
    <property type="match status" value="1"/>
</dbReference>
<keyword evidence="4 7" id="KW-1133">Transmembrane helix</keyword>
<feature type="transmembrane region" description="Helical" evidence="7">
    <location>
        <begin position="283"/>
        <end position="308"/>
    </location>
</feature>
<evidence type="ECO:0000256" key="4">
    <source>
        <dbReference type="ARBA" id="ARBA00022989"/>
    </source>
</evidence>
<feature type="transmembrane region" description="Helical" evidence="7">
    <location>
        <begin position="203"/>
        <end position="223"/>
    </location>
</feature>
<dbReference type="OrthoDB" id="2018619at2759"/>
<keyword evidence="3 7" id="KW-0812">Transmembrane</keyword>
<dbReference type="AlphaFoldDB" id="A0A6A6NMF0"/>
<dbReference type="InterPro" id="IPR045225">
    <property type="entry name" value="Uracil/uridine/allantoin_perm"/>
</dbReference>
<dbReference type="GO" id="GO:0005886">
    <property type="term" value="C:plasma membrane"/>
    <property type="evidence" value="ECO:0007669"/>
    <property type="project" value="TreeGrafter"/>
</dbReference>
<feature type="transmembrane region" description="Helical" evidence="7">
    <location>
        <begin position="397"/>
        <end position="421"/>
    </location>
</feature>
<dbReference type="GO" id="GO:0015205">
    <property type="term" value="F:nucleobase transmembrane transporter activity"/>
    <property type="evidence" value="ECO:0007669"/>
    <property type="project" value="TreeGrafter"/>
</dbReference>
<keyword evidence="9" id="KW-1185">Reference proteome</keyword>
<dbReference type="NCBIfam" id="TIGR00800">
    <property type="entry name" value="ncs1"/>
    <property type="match status" value="1"/>
</dbReference>
<dbReference type="InterPro" id="IPR012681">
    <property type="entry name" value="NCS1"/>
</dbReference>
<feature type="transmembrane region" description="Helical" evidence="7">
    <location>
        <begin position="442"/>
        <end position="468"/>
    </location>
</feature>
<comment type="similarity">
    <text evidence="2">Belongs to the purine-cytosine permease (2.A.39) family.</text>
</comment>
<feature type="transmembrane region" description="Helical" evidence="7">
    <location>
        <begin position="75"/>
        <end position="101"/>
    </location>
</feature>
<evidence type="ECO:0000313" key="9">
    <source>
        <dbReference type="Proteomes" id="UP000799766"/>
    </source>
</evidence>
<dbReference type="FunFam" id="1.10.4160.10:FF:000001">
    <property type="entry name" value="Uracil permease, putative"/>
    <property type="match status" value="1"/>
</dbReference>
<evidence type="ECO:0000313" key="8">
    <source>
        <dbReference type="EMBL" id="KAF2452637.1"/>
    </source>
</evidence>
<organism evidence="8 9">
    <name type="scientific">Lineolata rhizophorae</name>
    <dbReference type="NCBI Taxonomy" id="578093"/>
    <lineage>
        <taxon>Eukaryota</taxon>
        <taxon>Fungi</taxon>
        <taxon>Dikarya</taxon>
        <taxon>Ascomycota</taxon>
        <taxon>Pezizomycotina</taxon>
        <taxon>Dothideomycetes</taxon>
        <taxon>Dothideomycetes incertae sedis</taxon>
        <taxon>Lineolatales</taxon>
        <taxon>Lineolataceae</taxon>
        <taxon>Lineolata</taxon>
    </lineage>
</organism>
<feature type="transmembrane region" description="Helical" evidence="7">
    <location>
        <begin position="373"/>
        <end position="391"/>
    </location>
</feature>
<dbReference type="PANTHER" id="PTHR30618">
    <property type="entry name" value="NCS1 FAMILY PURINE/PYRIMIDINE TRANSPORTER"/>
    <property type="match status" value="1"/>
</dbReference>
<evidence type="ECO:0000256" key="7">
    <source>
        <dbReference type="SAM" id="Phobius"/>
    </source>
</evidence>
<dbReference type="Pfam" id="PF02133">
    <property type="entry name" value="Transp_cyt_pur"/>
    <property type="match status" value="1"/>
</dbReference>
<feature type="transmembrane region" description="Helical" evidence="7">
    <location>
        <begin position="243"/>
        <end position="263"/>
    </location>
</feature>
<dbReference type="PANTHER" id="PTHR30618:SF2">
    <property type="entry name" value="ALLANTOIN PERMEASE-RELATED"/>
    <property type="match status" value="1"/>
</dbReference>